<dbReference type="InterPro" id="IPR016986">
    <property type="entry name" value="UCP031982_abhydr"/>
</dbReference>
<sequence>MTDSVGYCAVSVEDAQLALAFPVRVLYPTLTPAERVPIGPYELYVAPEAPVSPGTFPLVLISHGTGSSGLVHRNLAHYLARHGYVVGLVEHAHNNRDDNSWANTPQNLVARPRHLLLAINQLFNHQSLAAALQPDTVALIGHSLGGYAALALVGGEPVGRLPETADGPPLRIPTPPADARVKAVVLLAPAIPWFGSEGSLQHVQVPLLVLVGEQDEHTPAAQVEQILAGVPNARQVTLRVIDKAGHFSFLSPFPPARVSPAFPPSQDPAGFNRLHFHDELYPAIEAFLSRTLLNTSS</sequence>
<dbReference type="SUPFAM" id="SSF53474">
    <property type="entry name" value="alpha/beta-Hydrolases"/>
    <property type="match status" value="1"/>
</dbReference>
<reference evidence="4 5" key="1">
    <citation type="submission" date="2019-04" db="EMBL/GenBank/DDBJ databases">
        <authorList>
            <person name="Feng G."/>
            <person name="Zhang J."/>
            <person name="Zhu H."/>
        </authorList>
    </citation>
    <scope>NUCLEOTIDE SEQUENCE [LARGE SCALE GENOMIC DNA]</scope>
    <source>
        <strain evidence="4 5">92R-1</strain>
    </source>
</reference>
<dbReference type="PIRSF" id="PIRSF031982">
    <property type="entry name" value="UCP031982_abhydr"/>
    <property type="match status" value="1"/>
</dbReference>
<dbReference type="Pfam" id="PF03403">
    <property type="entry name" value="PAF-AH_p_II"/>
    <property type="match status" value="1"/>
</dbReference>
<dbReference type="AlphaFoldDB" id="A0A4Z0P4C7"/>
<dbReference type="GO" id="GO:0003847">
    <property type="term" value="F:1-alkyl-2-acetylglycerophosphocholine esterase activity"/>
    <property type="evidence" value="ECO:0007669"/>
    <property type="project" value="TreeGrafter"/>
</dbReference>
<keyword evidence="2" id="KW-0442">Lipid degradation</keyword>
<evidence type="ECO:0000256" key="2">
    <source>
        <dbReference type="ARBA" id="ARBA00022963"/>
    </source>
</evidence>
<dbReference type="EMBL" id="SRLA01000003">
    <property type="protein sequence ID" value="TGE06514.1"/>
    <property type="molecule type" value="Genomic_DNA"/>
</dbReference>
<keyword evidence="1 4" id="KW-0378">Hydrolase</keyword>
<dbReference type="Gene3D" id="3.40.50.1820">
    <property type="entry name" value="alpha/beta hydrolase"/>
    <property type="match status" value="1"/>
</dbReference>
<proteinExistence type="predicted"/>
<dbReference type="RefSeq" id="WP_135435287.1">
    <property type="nucleotide sequence ID" value="NZ_SRLA01000003.1"/>
</dbReference>
<evidence type="ECO:0000313" key="4">
    <source>
        <dbReference type="EMBL" id="TGE06514.1"/>
    </source>
</evidence>
<evidence type="ECO:0000256" key="3">
    <source>
        <dbReference type="ARBA" id="ARBA00023098"/>
    </source>
</evidence>
<accession>A0A4Z0P4C7</accession>
<organism evidence="4 5">
    <name type="scientific">Hymenobacter fodinae</name>
    <dbReference type="NCBI Taxonomy" id="2510796"/>
    <lineage>
        <taxon>Bacteria</taxon>
        <taxon>Pseudomonadati</taxon>
        <taxon>Bacteroidota</taxon>
        <taxon>Cytophagia</taxon>
        <taxon>Cytophagales</taxon>
        <taxon>Hymenobacteraceae</taxon>
        <taxon>Hymenobacter</taxon>
    </lineage>
</organism>
<gene>
    <name evidence="4" type="ORF">EU556_16910</name>
</gene>
<dbReference type="OrthoDB" id="9814760at2"/>
<dbReference type="PANTHER" id="PTHR10272">
    <property type="entry name" value="PLATELET-ACTIVATING FACTOR ACETYLHYDROLASE"/>
    <property type="match status" value="1"/>
</dbReference>
<comment type="caution">
    <text evidence="4">The sequence shown here is derived from an EMBL/GenBank/DDBJ whole genome shotgun (WGS) entry which is preliminary data.</text>
</comment>
<dbReference type="Proteomes" id="UP000298337">
    <property type="component" value="Unassembled WGS sequence"/>
</dbReference>
<keyword evidence="3" id="KW-0443">Lipid metabolism</keyword>
<dbReference type="GO" id="GO:0016042">
    <property type="term" value="P:lipid catabolic process"/>
    <property type="evidence" value="ECO:0007669"/>
    <property type="project" value="UniProtKB-KW"/>
</dbReference>
<dbReference type="InterPro" id="IPR029058">
    <property type="entry name" value="AB_hydrolase_fold"/>
</dbReference>
<protein>
    <submittedName>
        <fullName evidence="4">Alpha/beta hydrolase</fullName>
    </submittedName>
</protein>
<name>A0A4Z0P4C7_9BACT</name>
<evidence type="ECO:0000256" key="1">
    <source>
        <dbReference type="ARBA" id="ARBA00022801"/>
    </source>
</evidence>
<dbReference type="PANTHER" id="PTHR10272:SF0">
    <property type="entry name" value="PLATELET-ACTIVATING FACTOR ACETYLHYDROLASE"/>
    <property type="match status" value="1"/>
</dbReference>
<evidence type="ECO:0000313" key="5">
    <source>
        <dbReference type="Proteomes" id="UP000298337"/>
    </source>
</evidence>
<keyword evidence="5" id="KW-1185">Reference proteome</keyword>